<organism evidence="1 2">
    <name type="scientific">Streptomyces hygroscopicus</name>
    <dbReference type="NCBI Taxonomy" id="1912"/>
    <lineage>
        <taxon>Bacteria</taxon>
        <taxon>Bacillati</taxon>
        <taxon>Actinomycetota</taxon>
        <taxon>Actinomycetes</taxon>
        <taxon>Kitasatosporales</taxon>
        <taxon>Streptomycetaceae</taxon>
        <taxon>Streptomyces</taxon>
        <taxon>Streptomyces violaceusniger group</taxon>
    </lineage>
</organism>
<comment type="caution">
    <text evidence="1">The sequence shown here is derived from an EMBL/GenBank/DDBJ whole genome shotgun (WGS) entry which is preliminary data.</text>
</comment>
<evidence type="ECO:0000313" key="2">
    <source>
        <dbReference type="Proteomes" id="UP001054854"/>
    </source>
</evidence>
<dbReference type="Proteomes" id="UP001054854">
    <property type="component" value="Unassembled WGS sequence"/>
</dbReference>
<gene>
    <name evidence="1" type="ORF">TPA0910_56210</name>
</gene>
<evidence type="ECO:0000313" key="1">
    <source>
        <dbReference type="EMBL" id="GHJ31188.1"/>
    </source>
</evidence>
<reference evidence="1" key="1">
    <citation type="submission" date="2024-05" db="EMBL/GenBank/DDBJ databases">
        <title>Whole genome shotgun sequence of Streptomyces hygroscopicus NBRC 113678.</title>
        <authorList>
            <person name="Komaki H."/>
            <person name="Tamura T."/>
        </authorList>
    </citation>
    <scope>NUCLEOTIDE SEQUENCE</scope>
    <source>
        <strain evidence="1">N11-34</strain>
    </source>
</reference>
<proteinExistence type="predicted"/>
<sequence>MPGGGHTVVRGAPHTRAGCRTVVGEAPELSREGAGRELLRELTSGRVIVLDGRTAGEDRGAL</sequence>
<name>A0ABQ3U6F9_STRHY</name>
<dbReference type="EMBL" id="BNEK01000005">
    <property type="protein sequence ID" value="GHJ31188.1"/>
    <property type="molecule type" value="Genomic_DNA"/>
</dbReference>
<accession>A0ABQ3U6F9</accession>
<protein>
    <submittedName>
        <fullName evidence="1">Uncharacterized protein</fullName>
    </submittedName>
</protein>
<keyword evidence="2" id="KW-1185">Reference proteome</keyword>